<name>A0A1L7RTR3_9ACTO</name>
<dbReference type="EMBL" id="LK995542">
    <property type="protein sequence ID" value="CED92653.1"/>
    <property type="molecule type" value="Genomic_DNA"/>
</dbReference>
<evidence type="ECO:0000256" key="1">
    <source>
        <dbReference type="SAM" id="SignalP"/>
    </source>
</evidence>
<evidence type="ECO:0000313" key="2">
    <source>
        <dbReference type="EMBL" id="CED92653.1"/>
    </source>
</evidence>
<evidence type="ECO:0008006" key="3">
    <source>
        <dbReference type="Google" id="ProtNLM"/>
    </source>
</evidence>
<sequence length="184" mass="19277">MTRTTTSLTRRARVLGAGAALLLGVSALAGCSAHPGQAAIVNYTDADGVLQTFTLSEQEVQDATQDLAEYAAAGGEQGPTAAFVVTALADLPAAEQLAAEFDIEVSDADALAELQAQKDIDYSPAAVDTYRYVQIANQVFALEDQDAVSARYQELHGALSVEASPRYQGGGAWLLQDDTQLQLG</sequence>
<dbReference type="AlphaFoldDB" id="A0A1L7RTR3"/>
<proteinExistence type="predicted"/>
<protein>
    <recommendedName>
        <fullName evidence="3">Prokaryotic membrane lipoprotein lipid attachment site profile</fullName>
    </recommendedName>
</protein>
<feature type="signal peptide" evidence="1">
    <location>
        <begin position="1"/>
        <end position="29"/>
    </location>
</feature>
<reference evidence="2" key="1">
    <citation type="submission" date="2014-07" db="EMBL/GenBank/DDBJ databases">
        <authorList>
            <person name="Zhang J.E."/>
            <person name="Yang H."/>
            <person name="Guo J."/>
            <person name="Deng Z."/>
            <person name="Luo H."/>
            <person name="Luo M."/>
            <person name="Zhao B."/>
        </authorList>
    </citation>
    <scope>NUCLEOTIDE SEQUENCE</scope>
    <source>
        <strain evidence="2">AM4</strain>
    </source>
</reference>
<gene>
    <name evidence="2" type="ORF">AAM4_2821</name>
</gene>
<accession>A0A1L7RTR3</accession>
<dbReference type="PROSITE" id="PS51257">
    <property type="entry name" value="PROKAR_LIPOPROTEIN"/>
    <property type="match status" value="1"/>
</dbReference>
<organism evidence="2">
    <name type="scientific">Actinomyces succiniciruminis</name>
    <dbReference type="NCBI Taxonomy" id="1522002"/>
    <lineage>
        <taxon>Bacteria</taxon>
        <taxon>Bacillati</taxon>
        <taxon>Actinomycetota</taxon>
        <taxon>Actinomycetes</taxon>
        <taxon>Actinomycetales</taxon>
        <taxon>Actinomycetaceae</taxon>
        <taxon>Actinomyces</taxon>
    </lineage>
</organism>
<keyword evidence="1" id="KW-0732">Signal</keyword>
<dbReference type="RefSeq" id="WP_073328327.1">
    <property type="nucleotide sequence ID" value="NZ_LK995542.1"/>
</dbReference>
<feature type="chain" id="PRO_5039158961" description="Prokaryotic membrane lipoprotein lipid attachment site profile" evidence="1">
    <location>
        <begin position="30"/>
        <end position="184"/>
    </location>
</feature>